<dbReference type="GO" id="GO:0016798">
    <property type="term" value="F:hydrolase activity, acting on glycosyl bonds"/>
    <property type="evidence" value="ECO:0007669"/>
    <property type="project" value="UniProtKB-KW"/>
</dbReference>
<dbReference type="AlphaFoldDB" id="A0AAP5M6V6"/>
<reference evidence="3" key="1">
    <citation type="journal article" date="2021" name="Science">
        <title>Hunting the eagle killer: A cyanobacterial neurotoxin causes vacuolar myelinopathy.</title>
        <authorList>
            <person name="Breinlinger S."/>
            <person name="Phillips T.J."/>
            <person name="Haram B.N."/>
            <person name="Mares J."/>
            <person name="Martinez Yerena J.A."/>
            <person name="Hrouzek P."/>
            <person name="Sobotka R."/>
            <person name="Henderson W.M."/>
            <person name="Schmieder P."/>
            <person name="Williams S.M."/>
            <person name="Lauderdale J.D."/>
            <person name="Wilde H.D."/>
            <person name="Gerrin W."/>
            <person name="Kust A."/>
            <person name="Washington J.W."/>
            <person name="Wagner C."/>
            <person name="Geier B."/>
            <person name="Liebeke M."/>
            <person name="Enke H."/>
            <person name="Niedermeyer T.H.J."/>
            <person name="Wilde S.B."/>
        </authorList>
    </citation>
    <scope>NUCLEOTIDE SEQUENCE [LARGE SCALE GENOMIC DNA]</scope>
    <source>
        <strain evidence="3">Thurmond2011</strain>
    </source>
</reference>
<dbReference type="Proteomes" id="UP000667802">
    <property type="component" value="Unassembled WGS sequence"/>
</dbReference>
<keyword evidence="3" id="KW-1185">Reference proteome</keyword>
<feature type="domain" description="Phosphodiester glycosidase" evidence="1">
    <location>
        <begin position="477"/>
        <end position="639"/>
    </location>
</feature>
<dbReference type="PANTHER" id="PTHR40446:SF2">
    <property type="entry name" value="N-ACETYLGLUCOSAMINE-1-PHOSPHODIESTER ALPHA-N-ACETYLGLUCOSAMINIDASE"/>
    <property type="match status" value="1"/>
</dbReference>
<protein>
    <submittedName>
        <fullName evidence="2">Phosphodiester glycosidase family protein</fullName>
    </submittedName>
</protein>
<dbReference type="Pfam" id="PF09992">
    <property type="entry name" value="NAGPA"/>
    <property type="match status" value="1"/>
</dbReference>
<organism evidence="2 3">
    <name type="scientific">Aetokthonos hydrillicola Thurmond2011</name>
    <dbReference type="NCBI Taxonomy" id="2712845"/>
    <lineage>
        <taxon>Bacteria</taxon>
        <taxon>Bacillati</taxon>
        <taxon>Cyanobacteriota</taxon>
        <taxon>Cyanophyceae</taxon>
        <taxon>Nostocales</taxon>
        <taxon>Hapalosiphonaceae</taxon>
        <taxon>Aetokthonos</taxon>
    </lineage>
</organism>
<dbReference type="InterPro" id="IPR018711">
    <property type="entry name" value="NAGPA"/>
</dbReference>
<sequence>MVKIRNYWQEQYLTSIKNQINSSLLKFLVLPILPTLLYLTAICTARAGEVVSLTASQSSEKEISYGDQISLNGRILPGAWLQNRSTGGFNTQISDAAARQLIGVVLLNSANPLKQPIQWFSSLTKPVVLTSLFVGGYRYLDITDFAKTAGWQLQVNGNTLMISSAIAKLTDIRQAKQNIGDANGNPPSERLRIVLDLDKPALWRLTKESPVKVSDLPDSSNTEWTIAVDGVADPTLIGRVAEKSSLGKQVIKQLEVIQNQTIIHLSVPLGLSPQVSTLPNPNRLIIDIAPETMVQRDITWAPGLRWREQLVSLGEQRFPVVWLEANPRSFGIKLKPIWANPNTLVGTAPLIKTAQSQLAVAAINGGFFNRNNQLPLGAIRRDNQWVSSPILNRGAIAWNDAGQFYINRLTLLETLIAAPNGNSQQVQLPISTLNSGYIQNGIARYTPSWGLTYTPLSDNETIIVIQDNQVISQLPNVRSGSTAIPIPQNGYLLTLRGSVVTNASTLPIGSSVKIISSTSPSNFSSYPHIVGAGPLLLKNGQIVLDAKAEQFSNAFSLQKAVRSAICTTATGSVVIAAVHNQNGRVGPTLAQHAQLMKFLGCVDALNLDGGSSTSLYLGGQLLDRSPNTAARVHNGIGIFLEPRDGG</sequence>
<evidence type="ECO:0000313" key="3">
    <source>
        <dbReference type="Proteomes" id="UP000667802"/>
    </source>
</evidence>
<dbReference type="RefSeq" id="WP_208340329.1">
    <property type="nucleotide sequence ID" value="NZ_CAWQFN010000643.1"/>
</dbReference>
<gene>
    <name evidence="2" type="ORF">G7B40_007770</name>
</gene>
<keyword evidence="2" id="KW-0326">Glycosidase</keyword>
<evidence type="ECO:0000259" key="1">
    <source>
        <dbReference type="Pfam" id="PF09992"/>
    </source>
</evidence>
<evidence type="ECO:0000313" key="2">
    <source>
        <dbReference type="EMBL" id="MDR9894470.1"/>
    </source>
</evidence>
<dbReference type="EMBL" id="JAALHA020000002">
    <property type="protein sequence ID" value="MDR9894470.1"/>
    <property type="molecule type" value="Genomic_DNA"/>
</dbReference>
<accession>A0AAP5M6V6</accession>
<keyword evidence="2" id="KW-0378">Hydrolase</keyword>
<comment type="caution">
    <text evidence="2">The sequence shown here is derived from an EMBL/GenBank/DDBJ whole genome shotgun (WGS) entry which is preliminary data.</text>
</comment>
<proteinExistence type="predicted"/>
<name>A0AAP5M6V6_9CYAN</name>
<dbReference type="PANTHER" id="PTHR40446">
    <property type="entry name" value="N-ACETYLGLUCOSAMINE-1-PHOSPHODIESTER ALPHA-N-ACETYLGLUCOSAMINIDASE"/>
    <property type="match status" value="1"/>
</dbReference>